<organism evidence="1 2">
    <name type="scientific">Parascaris univalens</name>
    <name type="common">Nematode worm</name>
    <dbReference type="NCBI Taxonomy" id="6257"/>
    <lineage>
        <taxon>Eukaryota</taxon>
        <taxon>Metazoa</taxon>
        <taxon>Ecdysozoa</taxon>
        <taxon>Nematoda</taxon>
        <taxon>Chromadorea</taxon>
        <taxon>Rhabditida</taxon>
        <taxon>Spirurina</taxon>
        <taxon>Ascaridomorpha</taxon>
        <taxon>Ascaridoidea</taxon>
        <taxon>Ascarididae</taxon>
        <taxon>Parascaris</taxon>
    </lineage>
</organism>
<keyword evidence="1" id="KW-1185">Reference proteome</keyword>
<reference evidence="2" key="1">
    <citation type="submission" date="2022-11" db="UniProtKB">
        <authorList>
            <consortium name="WormBaseParasite"/>
        </authorList>
    </citation>
    <scope>IDENTIFICATION</scope>
</reference>
<protein>
    <submittedName>
        <fullName evidence="2">Uncharacterized protein</fullName>
    </submittedName>
</protein>
<dbReference type="WBParaSite" id="PgR004_g051_t01">
    <property type="protein sequence ID" value="PgR004_g051_t01"/>
    <property type="gene ID" value="PgR004_g051"/>
</dbReference>
<evidence type="ECO:0000313" key="1">
    <source>
        <dbReference type="Proteomes" id="UP000887569"/>
    </source>
</evidence>
<dbReference type="AlphaFoldDB" id="A0A915AAS0"/>
<name>A0A915AAS0_PARUN</name>
<evidence type="ECO:0000313" key="2">
    <source>
        <dbReference type="WBParaSite" id="PgR004_g051_t01"/>
    </source>
</evidence>
<accession>A0A915AAS0</accession>
<sequence length="80" mass="8700">MGVSVIGGVKDVLGVQELRLWGHCSAVLAEGYWRRGTCVSEGHGSSADVTPQFHGAELVRVFLACEMVLIERRCNRAART</sequence>
<proteinExistence type="predicted"/>
<dbReference type="Proteomes" id="UP000887569">
    <property type="component" value="Unplaced"/>
</dbReference>